<comment type="caution">
    <text evidence="2">The sequence shown here is derived from an EMBL/GenBank/DDBJ whole genome shotgun (WGS) entry which is preliminary data.</text>
</comment>
<sequence length="317" mass="35726">MSEQPWMKMTEFPNKEERARMRGPRKPRTLRVDIQATQPIQPVKPTYSTCLNDMQNFDKFWDAAPIGGRYDVNKPLPPLPDQKDQKTHSRRGSRCETPRTPMDKAAYWIKEKVFTPMKELFHPLEATEMMTPRKTQTTSTSGQTSSHKVRVMEQESPPRSRESYACLAELNIRPQADNTDRQSRVRPSVDRQPNTPRHSRKPSGVSQRPTMFSHKSHASESSMSNSVRAALETSVGTAKDVGNRLGIGHESGRLVFSDTAPPGMMDPCSVCGKEPRGVLYHGKCRDYDQPVDKMFPNGAAPPLDDDPVSDCLTSCRI</sequence>
<feature type="region of interest" description="Disordered" evidence="1">
    <location>
        <begin position="125"/>
        <end position="224"/>
    </location>
</feature>
<gene>
    <name evidence="2" type="ORF">D6C90_05543</name>
</gene>
<reference evidence="2 3" key="1">
    <citation type="submission" date="2018-10" db="EMBL/GenBank/DDBJ databases">
        <title>Fifty Aureobasidium pullulans genomes reveal a recombining polyextremotolerant generalist.</title>
        <authorList>
            <person name="Gostincar C."/>
            <person name="Turk M."/>
            <person name="Zajc J."/>
            <person name="Gunde-Cimerman N."/>
        </authorList>
    </citation>
    <scope>NUCLEOTIDE SEQUENCE [LARGE SCALE GENOMIC DNA]</scope>
    <source>
        <strain evidence="2 3">EXF-3844</strain>
    </source>
</reference>
<feature type="compositionally biased region" description="Low complexity" evidence="1">
    <location>
        <begin position="135"/>
        <end position="146"/>
    </location>
</feature>
<evidence type="ECO:0000313" key="3">
    <source>
        <dbReference type="Proteomes" id="UP000310121"/>
    </source>
</evidence>
<feature type="region of interest" description="Disordered" evidence="1">
    <location>
        <begin position="1"/>
        <end position="28"/>
    </location>
</feature>
<feature type="compositionally biased region" description="Basic and acidic residues" evidence="1">
    <location>
        <begin position="178"/>
        <end position="189"/>
    </location>
</feature>
<proteinExistence type="predicted"/>
<dbReference type="EMBL" id="QZBN01000513">
    <property type="protein sequence ID" value="THZ41567.1"/>
    <property type="molecule type" value="Genomic_DNA"/>
</dbReference>
<feature type="compositionally biased region" description="Basic and acidic residues" evidence="1">
    <location>
        <begin position="150"/>
        <end position="162"/>
    </location>
</feature>
<accession>A0A4S9UTY7</accession>
<feature type="region of interest" description="Disordered" evidence="1">
    <location>
        <begin position="71"/>
        <end position="99"/>
    </location>
</feature>
<protein>
    <submittedName>
        <fullName evidence="2">Uncharacterized protein</fullName>
    </submittedName>
</protein>
<organism evidence="2 3">
    <name type="scientific">Aureobasidium pullulans</name>
    <name type="common">Black yeast</name>
    <name type="synonym">Pullularia pullulans</name>
    <dbReference type="NCBI Taxonomy" id="5580"/>
    <lineage>
        <taxon>Eukaryota</taxon>
        <taxon>Fungi</taxon>
        <taxon>Dikarya</taxon>
        <taxon>Ascomycota</taxon>
        <taxon>Pezizomycotina</taxon>
        <taxon>Dothideomycetes</taxon>
        <taxon>Dothideomycetidae</taxon>
        <taxon>Dothideales</taxon>
        <taxon>Saccotheciaceae</taxon>
        <taxon>Aureobasidium</taxon>
    </lineage>
</organism>
<evidence type="ECO:0000313" key="2">
    <source>
        <dbReference type="EMBL" id="THZ41567.1"/>
    </source>
</evidence>
<feature type="compositionally biased region" description="Basic and acidic residues" evidence="1">
    <location>
        <begin position="81"/>
        <end position="97"/>
    </location>
</feature>
<dbReference type="AlphaFoldDB" id="A0A4S9UTY7"/>
<name>A0A4S9UTY7_AURPU</name>
<dbReference type="Proteomes" id="UP000310121">
    <property type="component" value="Unassembled WGS sequence"/>
</dbReference>
<evidence type="ECO:0000256" key="1">
    <source>
        <dbReference type="SAM" id="MobiDB-lite"/>
    </source>
</evidence>